<dbReference type="Gene3D" id="3.40.50.2000">
    <property type="entry name" value="Glycogen Phosphorylase B"/>
    <property type="match status" value="2"/>
</dbReference>
<dbReference type="AlphaFoldDB" id="A0A317CP48"/>
<dbReference type="InterPro" id="IPR050194">
    <property type="entry name" value="Glycosyltransferase_grp1"/>
</dbReference>
<evidence type="ECO:0000259" key="2">
    <source>
        <dbReference type="Pfam" id="PF13439"/>
    </source>
</evidence>
<reference evidence="3 4" key="1">
    <citation type="submission" date="2018-05" db="EMBL/GenBank/DDBJ databases">
        <title>Leucothrix arctica sp. nov., isolated from Arctic seawater.</title>
        <authorList>
            <person name="Choi A."/>
            <person name="Baek K."/>
        </authorList>
    </citation>
    <scope>NUCLEOTIDE SEQUENCE [LARGE SCALE GENOMIC DNA]</scope>
    <source>
        <strain evidence="3 4">JCM 18388</strain>
    </source>
</reference>
<dbReference type="GO" id="GO:0016757">
    <property type="term" value="F:glycosyltransferase activity"/>
    <property type="evidence" value="ECO:0007669"/>
    <property type="project" value="InterPro"/>
</dbReference>
<dbReference type="SUPFAM" id="SSF53756">
    <property type="entry name" value="UDP-Glycosyltransferase/glycogen phosphorylase"/>
    <property type="match status" value="1"/>
</dbReference>
<dbReference type="Proteomes" id="UP000245539">
    <property type="component" value="Unassembled WGS sequence"/>
</dbReference>
<protein>
    <recommendedName>
        <fullName evidence="5">Glycosyltransferase family 4 protein</fullName>
    </recommendedName>
</protein>
<proteinExistence type="predicted"/>
<dbReference type="RefSeq" id="WP_109836061.1">
    <property type="nucleotide sequence ID" value="NZ_QGKM01000004.1"/>
</dbReference>
<evidence type="ECO:0000313" key="3">
    <source>
        <dbReference type="EMBL" id="PWR00416.1"/>
    </source>
</evidence>
<organism evidence="3 4">
    <name type="scientific">Leucothrix pacifica</name>
    <dbReference type="NCBI Taxonomy" id="1247513"/>
    <lineage>
        <taxon>Bacteria</taxon>
        <taxon>Pseudomonadati</taxon>
        <taxon>Pseudomonadota</taxon>
        <taxon>Gammaproteobacteria</taxon>
        <taxon>Thiotrichales</taxon>
        <taxon>Thiotrichaceae</taxon>
        <taxon>Leucothrix</taxon>
    </lineage>
</organism>
<dbReference type="EMBL" id="QGKM01000004">
    <property type="protein sequence ID" value="PWR00416.1"/>
    <property type="molecule type" value="Genomic_DNA"/>
</dbReference>
<comment type="caution">
    <text evidence="3">The sequence shown here is derived from an EMBL/GenBank/DDBJ whole genome shotgun (WGS) entry which is preliminary data.</text>
</comment>
<accession>A0A317CP48</accession>
<gene>
    <name evidence="3" type="ORF">DKW60_02370</name>
</gene>
<name>A0A317CP48_9GAMM</name>
<dbReference type="Pfam" id="PF13439">
    <property type="entry name" value="Glyco_transf_4"/>
    <property type="match status" value="1"/>
</dbReference>
<dbReference type="OrthoDB" id="5906768at2"/>
<feature type="domain" description="Glycosyl transferase family 1" evidence="1">
    <location>
        <begin position="176"/>
        <end position="330"/>
    </location>
</feature>
<dbReference type="Pfam" id="PF00534">
    <property type="entry name" value="Glycos_transf_1"/>
    <property type="match status" value="1"/>
</dbReference>
<evidence type="ECO:0008006" key="5">
    <source>
        <dbReference type="Google" id="ProtNLM"/>
    </source>
</evidence>
<keyword evidence="4" id="KW-1185">Reference proteome</keyword>
<dbReference type="PANTHER" id="PTHR45947:SF3">
    <property type="entry name" value="SULFOQUINOVOSYL TRANSFERASE SQD2"/>
    <property type="match status" value="1"/>
</dbReference>
<dbReference type="InterPro" id="IPR001296">
    <property type="entry name" value="Glyco_trans_1"/>
</dbReference>
<feature type="domain" description="Glycosyltransferase subfamily 4-like N-terminal" evidence="2">
    <location>
        <begin position="14"/>
        <end position="167"/>
    </location>
</feature>
<evidence type="ECO:0000313" key="4">
    <source>
        <dbReference type="Proteomes" id="UP000245539"/>
    </source>
</evidence>
<dbReference type="InterPro" id="IPR028098">
    <property type="entry name" value="Glyco_trans_4-like_N"/>
</dbReference>
<evidence type="ECO:0000259" key="1">
    <source>
        <dbReference type="Pfam" id="PF00534"/>
    </source>
</evidence>
<sequence>MAKIAVLVPDLTLGGGQRSAVSTAELLSFDHEVTLVVFSSEGCVFDTSLPIISLNCLGGKGFFGKVYNVYQRQKRFKQLSKRNGYDVVISFLESANLCAFLSNRSNSILTLHLLPTMLSRFDQSVMKFMFPYASQVVAVSKGLKDHLSQNNFNFRQLTIINNPVDAQSIQKQAMSVAFSHPKPYVVSAGRLTYQKAYDVMIEVFQAATISETHDLIIIGDGEERDALTKLAERYANVKILGAMKNPFPVIKAADVFLLTSRFEAFPMVLLESLALEKAVVAYNCPTGLSDLIQDQYNGLLVENNDFHGLVNALDEVGQSESKRRFLSANALSSVESFSYKNIRQLWNQTINLSLERT</sequence>
<dbReference type="PANTHER" id="PTHR45947">
    <property type="entry name" value="SULFOQUINOVOSYL TRANSFERASE SQD2"/>
    <property type="match status" value="1"/>
</dbReference>